<dbReference type="AlphaFoldDB" id="A0A9W9P4K0"/>
<dbReference type="InterPro" id="IPR051606">
    <property type="entry name" value="Polyketide_Oxido-like"/>
</dbReference>
<dbReference type="RefSeq" id="XP_056501363.1">
    <property type="nucleotide sequence ID" value="XM_056644549.1"/>
</dbReference>
<feature type="domain" description="NAD(P)-binding" evidence="2">
    <location>
        <begin position="11"/>
        <end position="227"/>
    </location>
</feature>
<dbReference type="Gene3D" id="3.40.50.720">
    <property type="entry name" value="NAD(P)-binding Rossmann-like Domain"/>
    <property type="match status" value="1"/>
</dbReference>
<dbReference type="GO" id="GO:0042602">
    <property type="term" value="F:riboflavin reductase (NADPH) activity"/>
    <property type="evidence" value="ECO:0007669"/>
    <property type="project" value="TreeGrafter"/>
</dbReference>
<comment type="similarity">
    <text evidence="1">Belongs to the avfA family.</text>
</comment>
<dbReference type="OrthoDB" id="63935at2759"/>
<dbReference type="GeneID" id="81383716"/>
<dbReference type="SUPFAM" id="SSF51735">
    <property type="entry name" value="NAD(P)-binding Rossmann-fold domains"/>
    <property type="match status" value="1"/>
</dbReference>
<reference evidence="3" key="1">
    <citation type="submission" date="2022-11" db="EMBL/GenBank/DDBJ databases">
        <authorList>
            <person name="Petersen C."/>
        </authorList>
    </citation>
    <scope>NUCLEOTIDE SEQUENCE</scope>
    <source>
        <strain evidence="3">IBT 23319</strain>
    </source>
</reference>
<dbReference type="GO" id="GO:0004074">
    <property type="term" value="F:biliverdin reductase [NAD(P)H] activity"/>
    <property type="evidence" value="ECO:0007669"/>
    <property type="project" value="TreeGrafter"/>
</dbReference>
<comment type="caution">
    <text evidence="3">The sequence shown here is derived from an EMBL/GenBank/DDBJ whole genome shotgun (WGS) entry which is preliminary data.</text>
</comment>
<dbReference type="PANTHER" id="PTHR43355:SF2">
    <property type="entry name" value="FLAVIN REDUCTASE (NADPH)"/>
    <property type="match status" value="1"/>
</dbReference>
<evidence type="ECO:0000256" key="1">
    <source>
        <dbReference type="ARBA" id="ARBA00038376"/>
    </source>
</evidence>
<evidence type="ECO:0000259" key="2">
    <source>
        <dbReference type="Pfam" id="PF13460"/>
    </source>
</evidence>
<dbReference type="InterPro" id="IPR016040">
    <property type="entry name" value="NAD(P)-bd_dom"/>
</dbReference>
<evidence type="ECO:0000313" key="4">
    <source>
        <dbReference type="Proteomes" id="UP001147733"/>
    </source>
</evidence>
<reference evidence="3" key="2">
    <citation type="journal article" date="2023" name="IMA Fungus">
        <title>Comparative genomic study of the Penicillium genus elucidates a diverse pangenome and 15 lateral gene transfer events.</title>
        <authorList>
            <person name="Petersen C."/>
            <person name="Sorensen T."/>
            <person name="Nielsen M.R."/>
            <person name="Sondergaard T.E."/>
            <person name="Sorensen J.L."/>
            <person name="Fitzpatrick D.A."/>
            <person name="Frisvad J.C."/>
            <person name="Nielsen K.L."/>
        </authorList>
    </citation>
    <scope>NUCLEOTIDE SEQUENCE</scope>
    <source>
        <strain evidence="3">IBT 23319</strain>
    </source>
</reference>
<sequence length="244" mass="26520">MSSTKNIAFIGASGGVGLSALKYALAAGYQCTAICRYPSKLSSIFPSESTPNLKIIEGNAHDLKAVSQCLDAGNGKLVDYIVSTIGSRPVRNGLKMSIEDPEVCQKAMKTLLKALSQLRSAGITGNPHIIPFSTTGLSKYGRDYPIALAFMYLVLLKVPHEDKKVMEEDLFNSGESYTVVRGSLLTSGETSRTVRVGIEDNKTGRESEAIGYTITREDAGKWVIENLVSQRDEKYNNKILMITT</sequence>
<accession>A0A9W9P4K0</accession>
<gene>
    <name evidence="3" type="ORF">N7469_005629</name>
</gene>
<dbReference type="Pfam" id="PF13460">
    <property type="entry name" value="NAD_binding_10"/>
    <property type="match status" value="1"/>
</dbReference>
<dbReference type="EMBL" id="JAPQKT010000004">
    <property type="protein sequence ID" value="KAJ5233863.1"/>
    <property type="molecule type" value="Genomic_DNA"/>
</dbReference>
<dbReference type="PANTHER" id="PTHR43355">
    <property type="entry name" value="FLAVIN REDUCTASE (NADPH)"/>
    <property type="match status" value="1"/>
</dbReference>
<dbReference type="InterPro" id="IPR036291">
    <property type="entry name" value="NAD(P)-bd_dom_sf"/>
</dbReference>
<name>A0A9W9P4K0_PENCI</name>
<dbReference type="Proteomes" id="UP001147733">
    <property type="component" value="Unassembled WGS sequence"/>
</dbReference>
<proteinExistence type="inferred from homology"/>
<keyword evidence="4" id="KW-1185">Reference proteome</keyword>
<protein>
    <recommendedName>
        <fullName evidence="2">NAD(P)-binding domain-containing protein</fullName>
    </recommendedName>
</protein>
<evidence type="ECO:0000313" key="3">
    <source>
        <dbReference type="EMBL" id="KAJ5233863.1"/>
    </source>
</evidence>
<organism evidence="3 4">
    <name type="scientific">Penicillium citrinum</name>
    <dbReference type="NCBI Taxonomy" id="5077"/>
    <lineage>
        <taxon>Eukaryota</taxon>
        <taxon>Fungi</taxon>
        <taxon>Dikarya</taxon>
        <taxon>Ascomycota</taxon>
        <taxon>Pezizomycotina</taxon>
        <taxon>Eurotiomycetes</taxon>
        <taxon>Eurotiomycetidae</taxon>
        <taxon>Eurotiales</taxon>
        <taxon>Aspergillaceae</taxon>
        <taxon>Penicillium</taxon>
    </lineage>
</organism>